<comment type="caution">
    <text evidence="2">The sequence shown here is derived from an EMBL/GenBank/DDBJ whole genome shotgun (WGS) entry which is preliminary data.</text>
</comment>
<sequence length="81" mass="8650">MAPKPTPTPATTDNQLADRIRAAMLASGLTRYQLSQQTGVSQAVLGRFASGKRDLTLSTASRLVPALGLKLETTTKRRPKA</sequence>
<dbReference type="Gene3D" id="1.10.260.40">
    <property type="entry name" value="lambda repressor-like DNA-binding domains"/>
    <property type="match status" value="1"/>
</dbReference>
<evidence type="ECO:0000313" key="2">
    <source>
        <dbReference type="EMBL" id="NBN88172.1"/>
    </source>
</evidence>
<name>A0A964XS57_9PROT</name>
<protein>
    <submittedName>
        <fullName evidence="2">XRE family transcriptional regulator</fullName>
    </submittedName>
</protein>
<dbReference type="Pfam" id="PF01381">
    <property type="entry name" value="HTH_3"/>
    <property type="match status" value="1"/>
</dbReference>
<dbReference type="SUPFAM" id="SSF47413">
    <property type="entry name" value="lambda repressor-like DNA-binding domains"/>
    <property type="match status" value="1"/>
</dbReference>
<dbReference type="PROSITE" id="PS50943">
    <property type="entry name" value="HTH_CROC1"/>
    <property type="match status" value="1"/>
</dbReference>
<evidence type="ECO:0000313" key="3">
    <source>
        <dbReference type="Proteomes" id="UP000713222"/>
    </source>
</evidence>
<dbReference type="CDD" id="cd00093">
    <property type="entry name" value="HTH_XRE"/>
    <property type="match status" value="1"/>
</dbReference>
<organism evidence="2 3">
    <name type="scientific">Candidatus Fonsibacter lacus</name>
    <dbReference type="NCBI Taxonomy" id="2576439"/>
    <lineage>
        <taxon>Bacteria</taxon>
        <taxon>Pseudomonadati</taxon>
        <taxon>Pseudomonadota</taxon>
        <taxon>Alphaproteobacteria</taxon>
        <taxon>Candidatus Pelagibacterales</taxon>
        <taxon>Candidatus Pelagibacterales incertae sedis</taxon>
        <taxon>Candidatus Fonsibacter</taxon>
    </lineage>
</organism>
<reference evidence="2" key="1">
    <citation type="submission" date="2018-10" db="EMBL/GenBank/DDBJ databases">
        <title>Iterative Subtractive Binning of Freshwater Chronoseries Metagenomes Recovers Nearly Complete Genomes from over Four Hundred Novel Species.</title>
        <authorList>
            <person name="Rodriguez-R L.M."/>
            <person name="Tsementzi D."/>
            <person name="Luo C."/>
            <person name="Konstantinidis K.T."/>
        </authorList>
    </citation>
    <scope>NUCLEOTIDE SEQUENCE</scope>
    <source>
        <strain evidence="2">WB7_6_001</strain>
    </source>
</reference>
<proteinExistence type="predicted"/>
<dbReference type="GO" id="GO:0003677">
    <property type="term" value="F:DNA binding"/>
    <property type="evidence" value="ECO:0007669"/>
    <property type="project" value="InterPro"/>
</dbReference>
<accession>A0A964XS57</accession>
<dbReference type="InterPro" id="IPR010982">
    <property type="entry name" value="Lambda_DNA-bd_dom_sf"/>
</dbReference>
<dbReference type="EMBL" id="RGET01000060">
    <property type="protein sequence ID" value="NBN88172.1"/>
    <property type="molecule type" value="Genomic_DNA"/>
</dbReference>
<dbReference type="AlphaFoldDB" id="A0A964XS57"/>
<dbReference type="Proteomes" id="UP000713222">
    <property type="component" value="Unassembled WGS sequence"/>
</dbReference>
<feature type="domain" description="HTH cro/C1-type" evidence="1">
    <location>
        <begin position="20"/>
        <end position="74"/>
    </location>
</feature>
<gene>
    <name evidence="2" type="ORF">EBV32_03680</name>
</gene>
<dbReference type="SMART" id="SM00530">
    <property type="entry name" value="HTH_XRE"/>
    <property type="match status" value="1"/>
</dbReference>
<evidence type="ECO:0000259" key="1">
    <source>
        <dbReference type="PROSITE" id="PS50943"/>
    </source>
</evidence>
<dbReference type="InterPro" id="IPR001387">
    <property type="entry name" value="Cro/C1-type_HTH"/>
</dbReference>